<evidence type="ECO:0000313" key="4">
    <source>
        <dbReference type="Proteomes" id="UP001149607"/>
    </source>
</evidence>
<keyword evidence="1" id="KW-0812">Transmembrane</keyword>
<organism evidence="2">
    <name type="scientific">Neisseria leonii</name>
    <dbReference type="NCBI Taxonomy" id="2995413"/>
    <lineage>
        <taxon>Bacteria</taxon>
        <taxon>Pseudomonadati</taxon>
        <taxon>Pseudomonadota</taxon>
        <taxon>Betaproteobacteria</taxon>
        <taxon>Neisseriales</taxon>
        <taxon>Neisseriaceae</taxon>
        <taxon>Neisseria</taxon>
    </lineage>
</organism>
<feature type="transmembrane region" description="Helical" evidence="1">
    <location>
        <begin position="12"/>
        <end position="29"/>
    </location>
</feature>
<evidence type="ECO:0000313" key="2">
    <source>
        <dbReference type="EMBL" id="MDD9327928.1"/>
    </source>
</evidence>
<reference evidence="2" key="1">
    <citation type="submission" date="2022-10" db="EMBL/GenBank/DDBJ databases">
        <authorList>
            <person name="Boutroux M."/>
        </authorList>
    </citation>
    <scope>NUCLEOTIDE SEQUENCE</scope>
    <source>
        <strain evidence="2">51.81</strain>
    </source>
</reference>
<accession>A0A9X4IE92</accession>
<evidence type="ECO:0000313" key="3">
    <source>
        <dbReference type="EMBL" id="WWY02418.1"/>
    </source>
</evidence>
<dbReference type="AlphaFoldDB" id="A0A9X4IE92"/>
<name>A0A9X4IE92_9NEIS</name>
<evidence type="ECO:0000256" key="1">
    <source>
        <dbReference type="SAM" id="Phobius"/>
    </source>
</evidence>
<protein>
    <submittedName>
        <fullName evidence="2">Uncharacterized protein</fullName>
    </submittedName>
</protein>
<reference evidence="3" key="2">
    <citation type="submission" date="2024-02" db="EMBL/GenBank/DDBJ databases">
        <title>Neisseria leonii sp. nov.</title>
        <authorList>
            <person name="Boutroux M."/>
            <person name="Favre-Rochex S."/>
            <person name="Gorgette O."/>
            <person name="Touak G."/>
            <person name="Muhle E."/>
            <person name="Chesneau O."/>
            <person name="Clermont D."/>
            <person name="Rahi P."/>
        </authorList>
    </citation>
    <scope>NUCLEOTIDE SEQUENCE</scope>
    <source>
        <strain evidence="3">51.81</strain>
    </source>
</reference>
<sequence length="93" mass="10055">MMKRKWFAQAAFYRNLTVFTAVTGSLLIWRHGGGISYAAFAAVLFLFAGALVAAAAVLLALRQRSHVVVIQGLLLMLWQIALPLAVLARLDGG</sequence>
<gene>
    <name evidence="2" type="ORF">ORY91_001344</name>
    <name evidence="3" type="ORF">V9W64_06740</name>
</gene>
<proteinExistence type="predicted"/>
<dbReference type="RefSeq" id="WP_274585072.1">
    <property type="nucleotide sequence ID" value="NZ_CP146598.1"/>
</dbReference>
<dbReference type="EMBL" id="JAPQFL010000003">
    <property type="protein sequence ID" value="MDD9327928.1"/>
    <property type="molecule type" value="Genomic_DNA"/>
</dbReference>
<feature type="transmembrane region" description="Helical" evidence="1">
    <location>
        <begin position="35"/>
        <end position="61"/>
    </location>
</feature>
<dbReference type="EMBL" id="CP146598">
    <property type="protein sequence ID" value="WWY02418.1"/>
    <property type="molecule type" value="Genomic_DNA"/>
</dbReference>
<dbReference type="Proteomes" id="UP001149607">
    <property type="component" value="Chromosome"/>
</dbReference>
<keyword evidence="4" id="KW-1185">Reference proteome</keyword>
<feature type="transmembrane region" description="Helical" evidence="1">
    <location>
        <begin position="68"/>
        <end position="88"/>
    </location>
</feature>
<keyword evidence="1" id="KW-0472">Membrane</keyword>
<keyword evidence="1" id="KW-1133">Transmembrane helix</keyword>